<feature type="chain" id="PRO_5047075692" evidence="1">
    <location>
        <begin position="20"/>
        <end position="628"/>
    </location>
</feature>
<keyword evidence="3" id="KW-1185">Reference proteome</keyword>
<name>A0ABY4BC10_9BACT</name>
<keyword evidence="1" id="KW-0732">Signal</keyword>
<protein>
    <submittedName>
        <fullName evidence="2">Gliding motility-associated C-terminal domain-containing protein</fullName>
    </submittedName>
</protein>
<organism evidence="2 3">
    <name type="scientific">Hymenobacter monticola</name>
    <dbReference type="NCBI Taxonomy" id="1705399"/>
    <lineage>
        <taxon>Bacteria</taxon>
        <taxon>Pseudomonadati</taxon>
        <taxon>Bacteroidota</taxon>
        <taxon>Cytophagia</taxon>
        <taxon>Cytophagales</taxon>
        <taxon>Hymenobacteraceae</taxon>
        <taxon>Hymenobacter</taxon>
    </lineage>
</organism>
<evidence type="ECO:0000313" key="3">
    <source>
        <dbReference type="Proteomes" id="UP000831390"/>
    </source>
</evidence>
<dbReference type="RefSeq" id="WP_243517011.1">
    <property type="nucleotide sequence ID" value="NZ_CP094534.1"/>
</dbReference>
<sequence>MRLLTLLLLLLTGGGQACAQGENNNWAFNFLYGLNFRPSGPAFFATSFRHSAGGCSAISDASGRLLFYTNGNTVWDSQHNPMTNACSTCDGAVAQLNAGFGAHHSTLIVQRPGSQSLYYVFTTDAQQNLLNGGLSYTEVDMSLRGGLGGVTAVRNVRLPTPTLSSKITEGVVGMQHSNRRDVWVVVHGLGNSTFYSFLVTPAGVNATPVASAGSRPSTNISMMKFAPDGRHLVRAGLYAPVELFDFDGATGLLSNAQVLDTDVANSFIYDFEFSADASKLYQTQGRLLGPGNAFDAAILYQYDLRAGSTAAIRNSKFVIRKSLLTDPDFRAMGDIEIGPDGRIYAISGNTLGIIDRPNRRGLDVNYRPVGLPTVAVNNITGISDHNLQNIVRLQPPSLDYMAETACAGATVSFAPYEIPTGTGPLTWTFYDPLTGAADSVQGPSAARAYPVAGTYRIKLSTTLRGQYYFSFRNLIISPVPNVALPDTVWLCAGPTLLSLPTQPAGSTTRWSDNSTGNQLNVSTPGTYWVEVSNYQGCTRADTTVAIACQVPNVITPNADAANEAFRLAGLQAADWSISIYNRWGGLVYRQERYDNRWNAPNQAAGIYYYLLRNRRSGQQLKGYVEVIR</sequence>
<evidence type="ECO:0000313" key="2">
    <source>
        <dbReference type="EMBL" id="UOE35308.1"/>
    </source>
</evidence>
<gene>
    <name evidence="2" type="ORF">MTP16_06545</name>
</gene>
<proteinExistence type="predicted"/>
<dbReference type="SUPFAM" id="SSF63829">
    <property type="entry name" value="Calcium-dependent phosphotriesterase"/>
    <property type="match status" value="1"/>
</dbReference>
<accession>A0ABY4BC10</accession>
<reference evidence="2 3" key="1">
    <citation type="submission" date="2022-03" db="EMBL/GenBank/DDBJ databases">
        <title>Hymenobactersp. isolated from the air.</title>
        <authorList>
            <person name="Won M."/>
            <person name="Kwon S.-W."/>
        </authorList>
    </citation>
    <scope>NUCLEOTIDE SEQUENCE [LARGE SCALE GENOMIC DNA]</scope>
    <source>
        <strain evidence="2 3">KACC 22596</strain>
    </source>
</reference>
<evidence type="ECO:0000256" key="1">
    <source>
        <dbReference type="SAM" id="SignalP"/>
    </source>
</evidence>
<dbReference type="Proteomes" id="UP000831390">
    <property type="component" value="Chromosome"/>
</dbReference>
<dbReference type="EMBL" id="CP094534">
    <property type="protein sequence ID" value="UOE35308.1"/>
    <property type="molecule type" value="Genomic_DNA"/>
</dbReference>
<dbReference type="Pfam" id="PF13585">
    <property type="entry name" value="CHU_C"/>
    <property type="match status" value="1"/>
</dbReference>
<dbReference type="PROSITE" id="PS51257">
    <property type="entry name" value="PROKAR_LIPOPROTEIN"/>
    <property type="match status" value="1"/>
</dbReference>
<feature type="signal peptide" evidence="1">
    <location>
        <begin position="1"/>
        <end position="19"/>
    </location>
</feature>